<name>A0ABS0J4Z8_9BACT</name>
<sequence>MGASVAVRNAMLSAVVATHLSLHSADPGDTGANELSGGSPAYARKAVTLGAAADGVRSVASLPTFDVPAGAVVSHWSLWNGSTWAWGGPFLDDEGLPTTEPYNNQGFYTPKEVTLPLQTPDA</sequence>
<evidence type="ECO:0000313" key="2">
    <source>
        <dbReference type="Proteomes" id="UP001194469"/>
    </source>
</evidence>
<proteinExistence type="predicted"/>
<comment type="caution">
    <text evidence="1">The sequence shown here is derived from an EMBL/GenBank/DDBJ whole genome shotgun (WGS) entry which is preliminary data.</text>
</comment>
<dbReference type="Pfam" id="PF23140">
    <property type="entry name" value="Gp80"/>
    <property type="match status" value="1"/>
</dbReference>
<evidence type="ECO:0000313" key="1">
    <source>
        <dbReference type="EMBL" id="MBG3877242.1"/>
    </source>
</evidence>
<reference evidence="1 2" key="1">
    <citation type="submission" date="2019-08" db="EMBL/GenBank/DDBJ databases">
        <authorList>
            <person name="Luo N."/>
        </authorList>
    </citation>
    <scope>NUCLEOTIDE SEQUENCE [LARGE SCALE GENOMIC DNA]</scope>
    <source>
        <strain evidence="1 2">NCIMB 9442</strain>
    </source>
</reference>
<organism evidence="1 2">
    <name type="scientific">Nitratidesulfovibrio oxamicus</name>
    <dbReference type="NCBI Taxonomy" id="32016"/>
    <lineage>
        <taxon>Bacteria</taxon>
        <taxon>Pseudomonadati</taxon>
        <taxon>Thermodesulfobacteriota</taxon>
        <taxon>Desulfovibrionia</taxon>
        <taxon>Desulfovibrionales</taxon>
        <taxon>Desulfovibrionaceae</taxon>
        <taxon>Nitratidesulfovibrio</taxon>
    </lineage>
</organism>
<dbReference type="Proteomes" id="UP001194469">
    <property type="component" value="Unassembled WGS sequence"/>
</dbReference>
<keyword evidence="2" id="KW-1185">Reference proteome</keyword>
<accession>A0ABS0J4Z8</accession>
<gene>
    <name evidence="1" type="ORF">FVW20_09490</name>
</gene>
<dbReference type="EMBL" id="VRYY01000247">
    <property type="protein sequence ID" value="MBG3877242.1"/>
    <property type="molecule type" value="Genomic_DNA"/>
</dbReference>
<dbReference type="RefSeq" id="WP_196609234.1">
    <property type="nucleotide sequence ID" value="NZ_VRYY01000247.1"/>
</dbReference>
<dbReference type="InterPro" id="IPR056908">
    <property type="entry name" value="Gp80-like"/>
</dbReference>
<protein>
    <submittedName>
        <fullName evidence="1">Uncharacterized protein</fullName>
    </submittedName>
</protein>